<dbReference type="AlphaFoldDB" id="A0A4Q2E2Q2"/>
<evidence type="ECO:0000313" key="3">
    <source>
        <dbReference type="Proteomes" id="UP000290288"/>
    </source>
</evidence>
<accession>A0A4Q2E2Q2</accession>
<dbReference type="EMBL" id="SDEE01000002">
    <property type="protein sequence ID" value="RXW25715.1"/>
    <property type="molecule type" value="Genomic_DNA"/>
</dbReference>
<proteinExistence type="predicted"/>
<dbReference type="OrthoDB" id="2563021at2759"/>
<comment type="caution">
    <text evidence="2">The sequence shown here is derived from an EMBL/GenBank/DDBJ whole genome shotgun (WGS) entry which is preliminary data.</text>
</comment>
<dbReference type="Proteomes" id="UP000290288">
    <property type="component" value="Unassembled WGS sequence"/>
</dbReference>
<name>A0A4Q2E2Q2_9AGAR</name>
<keyword evidence="3" id="KW-1185">Reference proteome</keyword>
<feature type="signal peptide" evidence="1">
    <location>
        <begin position="1"/>
        <end position="25"/>
    </location>
</feature>
<organism evidence="2 3">
    <name type="scientific">Candolleomyces aberdarensis</name>
    <dbReference type="NCBI Taxonomy" id="2316362"/>
    <lineage>
        <taxon>Eukaryota</taxon>
        <taxon>Fungi</taxon>
        <taxon>Dikarya</taxon>
        <taxon>Basidiomycota</taxon>
        <taxon>Agaricomycotina</taxon>
        <taxon>Agaricomycetes</taxon>
        <taxon>Agaricomycetidae</taxon>
        <taxon>Agaricales</taxon>
        <taxon>Agaricineae</taxon>
        <taxon>Psathyrellaceae</taxon>
        <taxon>Candolleomyces</taxon>
    </lineage>
</organism>
<sequence length="258" mass="27491">MRGGVSFPLYAATWLFTLLIVHCHAKVVPYLQPGFSFGYDGPQQAVALPVTAQCELVRLKWSRGKATGVFIVRAPTAQISKFPLMPLARSSASPYIIAAGPGPSFEWQVPFAPQTQYQICMYDNFGVSGGCQAMRTMVASPTNVTSCQNVTSLPSLPVSTSLDDPSKPVTQLPVISQCEQFSVSATTGQAPYTLTIAPSRHPPVNISSSSAQIDWTVALPEGFPFFASVTSADGLFWSRGPLYVDGTGSTDCLAPGSM</sequence>
<feature type="chain" id="PRO_5020968880" evidence="1">
    <location>
        <begin position="26"/>
        <end position="258"/>
    </location>
</feature>
<gene>
    <name evidence="2" type="ORF">EST38_g159</name>
</gene>
<reference evidence="2 3" key="1">
    <citation type="submission" date="2019-01" db="EMBL/GenBank/DDBJ databases">
        <title>Draft genome sequence of Psathyrella aberdarensis IHI B618.</title>
        <authorList>
            <person name="Buettner E."/>
            <person name="Kellner H."/>
        </authorList>
    </citation>
    <scope>NUCLEOTIDE SEQUENCE [LARGE SCALE GENOMIC DNA]</scope>
    <source>
        <strain evidence="2 3">IHI B618</strain>
    </source>
</reference>
<evidence type="ECO:0000256" key="1">
    <source>
        <dbReference type="SAM" id="SignalP"/>
    </source>
</evidence>
<keyword evidence="1" id="KW-0732">Signal</keyword>
<evidence type="ECO:0000313" key="2">
    <source>
        <dbReference type="EMBL" id="RXW25715.1"/>
    </source>
</evidence>
<protein>
    <submittedName>
        <fullName evidence="2">Uncharacterized protein</fullName>
    </submittedName>
</protein>